<evidence type="ECO:0000256" key="1">
    <source>
        <dbReference type="SAM" id="MobiDB-lite"/>
    </source>
</evidence>
<dbReference type="SUPFAM" id="SSF52151">
    <property type="entry name" value="FabD/lysophospholipase-like"/>
    <property type="match status" value="1"/>
</dbReference>
<protein>
    <recommendedName>
        <fullName evidence="5">PNPLA domain-containing protein</fullName>
    </recommendedName>
</protein>
<keyword evidence="4" id="KW-1185">Reference proteome</keyword>
<gene>
    <name evidence="3" type="ORF">GCM10007857_11230</name>
</gene>
<proteinExistence type="predicted"/>
<dbReference type="RefSeq" id="WP_284262071.1">
    <property type="nucleotide sequence ID" value="NZ_BSOW01000003.1"/>
</dbReference>
<feature type="transmembrane region" description="Helical" evidence="2">
    <location>
        <begin position="291"/>
        <end position="311"/>
    </location>
</feature>
<keyword evidence="2" id="KW-0472">Membrane</keyword>
<dbReference type="PANTHER" id="PTHR10728:SF40">
    <property type="entry name" value="PATATIN FAMILY PROTEIN"/>
    <property type="match status" value="1"/>
</dbReference>
<dbReference type="PANTHER" id="PTHR10728">
    <property type="entry name" value="CYTOSOLIC PHOSPHOLIPASE A2"/>
    <property type="match status" value="1"/>
</dbReference>
<dbReference type="InterPro" id="IPR016035">
    <property type="entry name" value="Acyl_Trfase/lysoPLipase"/>
</dbReference>
<feature type="transmembrane region" description="Helical" evidence="2">
    <location>
        <begin position="240"/>
        <end position="259"/>
    </location>
</feature>
<dbReference type="Gene3D" id="3.40.1090.10">
    <property type="entry name" value="Cytosolic phospholipase A2 catalytic domain"/>
    <property type="match status" value="1"/>
</dbReference>
<accession>A0ABQ6AWZ4</accession>
<feature type="region of interest" description="Disordered" evidence="1">
    <location>
        <begin position="22"/>
        <end position="60"/>
    </location>
</feature>
<feature type="transmembrane region" description="Helical" evidence="2">
    <location>
        <begin position="323"/>
        <end position="344"/>
    </location>
</feature>
<name>A0ABQ6AWZ4_9BRAD</name>
<comment type="caution">
    <text evidence="3">The sequence shown here is derived from an EMBL/GenBank/DDBJ whole genome shotgun (WGS) entry which is preliminary data.</text>
</comment>
<feature type="transmembrane region" description="Helical" evidence="2">
    <location>
        <begin position="442"/>
        <end position="463"/>
    </location>
</feature>
<dbReference type="Proteomes" id="UP001156905">
    <property type="component" value="Unassembled WGS sequence"/>
</dbReference>
<feature type="transmembrane region" description="Helical" evidence="2">
    <location>
        <begin position="551"/>
        <end position="572"/>
    </location>
</feature>
<feature type="compositionally biased region" description="Basic and acidic residues" evidence="1">
    <location>
        <begin position="45"/>
        <end position="60"/>
    </location>
</feature>
<evidence type="ECO:0000313" key="3">
    <source>
        <dbReference type="EMBL" id="GLR84413.1"/>
    </source>
</evidence>
<feature type="transmembrane region" description="Helical" evidence="2">
    <location>
        <begin position="395"/>
        <end position="421"/>
    </location>
</feature>
<feature type="transmembrane region" description="Helical" evidence="2">
    <location>
        <begin position="469"/>
        <end position="487"/>
    </location>
</feature>
<evidence type="ECO:0000256" key="2">
    <source>
        <dbReference type="SAM" id="Phobius"/>
    </source>
</evidence>
<reference evidence="4" key="1">
    <citation type="journal article" date="2019" name="Int. J. Syst. Evol. Microbiol.">
        <title>The Global Catalogue of Microorganisms (GCM) 10K type strain sequencing project: providing services to taxonomists for standard genome sequencing and annotation.</title>
        <authorList>
            <consortium name="The Broad Institute Genomics Platform"/>
            <consortium name="The Broad Institute Genome Sequencing Center for Infectious Disease"/>
            <person name="Wu L."/>
            <person name="Ma J."/>
        </authorList>
    </citation>
    <scope>NUCLEOTIDE SEQUENCE [LARGE SCALE GENOMIC DNA]</scope>
    <source>
        <strain evidence="4">NBRC 102520</strain>
    </source>
</reference>
<evidence type="ECO:0000313" key="4">
    <source>
        <dbReference type="Proteomes" id="UP001156905"/>
    </source>
</evidence>
<feature type="transmembrane region" description="Helical" evidence="2">
    <location>
        <begin position="356"/>
        <end position="380"/>
    </location>
</feature>
<feature type="transmembrane region" description="Helical" evidence="2">
    <location>
        <begin position="508"/>
        <end position="531"/>
    </location>
</feature>
<keyword evidence="2" id="KW-1133">Transmembrane helix</keyword>
<dbReference type="EMBL" id="BSOW01000003">
    <property type="protein sequence ID" value="GLR84413.1"/>
    <property type="molecule type" value="Genomic_DNA"/>
</dbReference>
<evidence type="ECO:0008006" key="5">
    <source>
        <dbReference type="Google" id="ProtNLM"/>
    </source>
</evidence>
<keyword evidence="2" id="KW-0812">Transmembrane</keyword>
<organism evidence="3 4">
    <name type="scientific">Bradyrhizobium iriomotense</name>
    <dbReference type="NCBI Taxonomy" id="441950"/>
    <lineage>
        <taxon>Bacteria</taxon>
        <taxon>Pseudomonadati</taxon>
        <taxon>Pseudomonadota</taxon>
        <taxon>Alphaproteobacteria</taxon>
        <taxon>Hyphomicrobiales</taxon>
        <taxon>Nitrobacteraceae</taxon>
        <taxon>Bradyrhizobium</taxon>
    </lineage>
</organism>
<sequence length="950" mass="103289">MGPLSIEQVLAAEAAAINPATPAQQTRDLNAGATEQATQRRLHKKDADTRHEGEETAQDVESRKAFYRGLNKLDRTALSLSGGGIRSATFCLGVIQALAAYDVRTGVAPQQGEEPPTPTPENSLLGRFHFLSTVSGGGYIGSWLSAWRHRDDYPTVWRNLTGRPDGPDVEPPQLSWLRAYSNYLTPKVGLGSADTWTGVAIYIRNLVLNWLVIIPLVCLVLLGLKLIAATFVGIGRSENAWVPIVMGLVGAACLIRAQAFTTSHRPTRREAPGTVPSPHNVTQGVYLRNDLIWSLLSSMLVAIALVSHPGVKWLETTGLETTGNAKIIILLALGSAAVFALGWLAGRPIRGSRRDFLFWTLSGAVYGLLVGFGAILFTLLDPYSGDDKDPNKFRLLLPMIFCVPWVLTAQLSAEMTFVGLVSYEKESDSDREWLGRSAGWMTAAAVGWGVTAALSIACGYYMLKYFPALGKYLTSIGGATGIATALIGRSSKTSAVSDDGDKSLTDQIMDWALALAAPAFVAILIILLSILLDKALLRRSFVEALELSTSVWPIIGWLALGAAITGGIGTLASNFVNINRFSLHAVYRNRLVRCYLGASRRSRIPDRFTGFDESDNPAAHTLWPPQAADDRNTFGLFHVVNIALNVVDTKRLAWQERKAESFTVSPLHCGSAYKGFRLSSEYGGSDGLTLGTAMAISGAAVSPNMGYHSSPTITLLLALFNVRLGWWLGNPGPEGEQSYKTEGPAVAIKPLVGEAFGLTTDDRPYVYLSDGGHFENLGLYEMVRRRCRFIVVVDAGCDPGFTFEDLGNAVRKIYIDLGIRIDFDFLESIRNRPKGQLTEEQRLAIPYYRIGVIDYESADGWEDGCGNGIILYIKPAYHGTEGAGIVSYANGHPTFPHETTTDQWFTESQFESYRSLGLEITNGILQGNIAMPDGRTLQQLLQGLPATTRP</sequence>
<feature type="transmembrane region" description="Helical" evidence="2">
    <location>
        <begin position="210"/>
        <end position="234"/>
    </location>
</feature>